<feature type="transmembrane region" description="Helical" evidence="1">
    <location>
        <begin position="6"/>
        <end position="35"/>
    </location>
</feature>
<gene>
    <name evidence="2" type="ORF">JOF55_002696</name>
</gene>
<dbReference type="AlphaFoldDB" id="A0AAE4CLS1"/>
<protein>
    <submittedName>
        <fullName evidence="2">Energy-converting hydrogenase Eha subunit B</fullName>
    </submittedName>
</protein>
<evidence type="ECO:0000256" key="1">
    <source>
        <dbReference type="SAM" id="Phobius"/>
    </source>
</evidence>
<reference evidence="2" key="1">
    <citation type="submission" date="2023-07" db="EMBL/GenBank/DDBJ databases">
        <title>Sequencing the genomes of 1000 actinobacteria strains.</title>
        <authorList>
            <person name="Klenk H.-P."/>
        </authorList>
    </citation>
    <scope>NUCLEOTIDE SEQUENCE</scope>
    <source>
        <strain evidence="2">DSM 45977</strain>
    </source>
</reference>
<accession>A0AAE4CLS1</accession>
<keyword evidence="1" id="KW-0812">Transmembrane</keyword>
<keyword evidence="3" id="KW-1185">Reference proteome</keyword>
<sequence>MGAIVVAIMVGLFAVGLVTALVVMSALVIAGLKVINVAHDGSSRLINYWHRRPTH</sequence>
<name>A0AAE4CLS1_9ACTN</name>
<keyword evidence="1" id="KW-0472">Membrane</keyword>
<evidence type="ECO:0000313" key="3">
    <source>
        <dbReference type="Proteomes" id="UP001180845"/>
    </source>
</evidence>
<organism evidence="2 3">
    <name type="scientific">Haloactinomyces albus</name>
    <dbReference type="NCBI Taxonomy" id="1352928"/>
    <lineage>
        <taxon>Bacteria</taxon>
        <taxon>Bacillati</taxon>
        <taxon>Actinomycetota</taxon>
        <taxon>Actinomycetes</taxon>
        <taxon>Actinopolysporales</taxon>
        <taxon>Actinopolysporaceae</taxon>
        <taxon>Haloactinomyces</taxon>
    </lineage>
</organism>
<dbReference type="Proteomes" id="UP001180845">
    <property type="component" value="Unassembled WGS sequence"/>
</dbReference>
<keyword evidence="1" id="KW-1133">Transmembrane helix</keyword>
<dbReference type="EMBL" id="JAVDXW010000001">
    <property type="protein sequence ID" value="MDR7302515.1"/>
    <property type="molecule type" value="Genomic_DNA"/>
</dbReference>
<comment type="caution">
    <text evidence="2">The sequence shown here is derived from an EMBL/GenBank/DDBJ whole genome shotgun (WGS) entry which is preliminary data.</text>
</comment>
<evidence type="ECO:0000313" key="2">
    <source>
        <dbReference type="EMBL" id="MDR7302515.1"/>
    </source>
</evidence>
<proteinExistence type="predicted"/>
<dbReference type="RefSeq" id="WP_310274103.1">
    <property type="nucleotide sequence ID" value="NZ_JAVDXW010000001.1"/>
</dbReference>